<evidence type="ECO:0000313" key="3">
    <source>
        <dbReference type="EMBL" id="CCC47975.1"/>
    </source>
</evidence>
<protein>
    <submittedName>
        <fullName evidence="3">Uncharacterized protein</fullName>
    </submittedName>
</protein>
<sequence length="483" mass="53306">MPLILRLCLDAVDTSGVHLHLWLSYSLLSTTKVCDVVRFADRTVQERMGAVLAGYDGKFALCMQDREGKFIYLGSSPSTAGLNETPITQMPFFGKLVRPKLEKMASSTTPGRDGNNGAWQKLVLISGALVPFSDLHRLNRTLGGRGVAQFPLYVPVDVPKMFRTHPFSSTDSTPLSLESSLNDMNDTFCGQEANNNNHVEDKDASFNCAVVYYVDLEGRQHSVMPQGEDLKTLASFKRAVCEMLEVQVLDAPRACDVKIVSTHCVSNESHSVEDDTALANALSDKNVRLYASSNRDKPVLTLQAHGLETSGTAADSLGCVQQVNENSLDRAEVAEWDANSVLPESVAVQMCPNEPIDDSLGKSASSGLDRPPVSSRWAERLPTALPRGVTRNASEEEEALTRLCAAHRQLDEAVQHYKAVTQEAEEDTVALKDQKEALLKELEMCLSAEEDCKRLKRLVAWLEKDIADTRDRQERLIRAIYVH</sequence>
<gene>
    <name evidence="3" type="ORF">TVY486_0501842</name>
</gene>
<organism evidence="3">
    <name type="scientific">Trypanosoma vivax (strain Y486)</name>
    <dbReference type="NCBI Taxonomy" id="1055687"/>
    <lineage>
        <taxon>Eukaryota</taxon>
        <taxon>Discoba</taxon>
        <taxon>Euglenozoa</taxon>
        <taxon>Kinetoplastea</taxon>
        <taxon>Metakinetoplastina</taxon>
        <taxon>Trypanosomatida</taxon>
        <taxon>Trypanosomatidae</taxon>
        <taxon>Trypanosoma</taxon>
        <taxon>Duttonella</taxon>
    </lineage>
</organism>
<feature type="coiled-coil region" evidence="1">
    <location>
        <begin position="421"/>
        <end position="472"/>
    </location>
</feature>
<feature type="region of interest" description="Disordered" evidence="2">
    <location>
        <begin position="354"/>
        <end position="374"/>
    </location>
</feature>
<accession>G0TVK9</accession>
<name>G0TVK9_TRYVY</name>
<dbReference type="OMA" id="ANMRHEE"/>
<dbReference type="AlphaFoldDB" id="G0TVK9"/>
<proteinExistence type="predicted"/>
<evidence type="ECO:0000256" key="2">
    <source>
        <dbReference type="SAM" id="MobiDB-lite"/>
    </source>
</evidence>
<dbReference type="EMBL" id="HE573021">
    <property type="protein sequence ID" value="CCC47975.1"/>
    <property type="molecule type" value="Genomic_DNA"/>
</dbReference>
<reference evidence="3" key="1">
    <citation type="journal article" date="2012" name="Proc. Natl. Acad. Sci. U.S.A.">
        <title>Antigenic diversity is generated by distinct evolutionary mechanisms in African trypanosome species.</title>
        <authorList>
            <person name="Jackson A.P."/>
            <person name="Berry A."/>
            <person name="Aslett M."/>
            <person name="Allison H.C."/>
            <person name="Burton P."/>
            <person name="Vavrova-Anderson J."/>
            <person name="Brown R."/>
            <person name="Browne H."/>
            <person name="Corton N."/>
            <person name="Hauser H."/>
            <person name="Gamble J."/>
            <person name="Gilderthorp R."/>
            <person name="Marcello L."/>
            <person name="McQuillan J."/>
            <person name="Otto T.D."/>
            <person name="Quail M.A."/>
            <person name="Sanders M.J."/>
            <person name="van Tonder A."/>
            <person name="Ginger M.L."/>
            <person name="Field M.C."/>
            <person name="Barry J.D."/>
            <person name="Hertz-Fowler C."/>
            <person name="Berriman M."/>
        </authorList>
    </citation>
    <scope>NUCLEOTIDE SEQUENCE</scope>
    <source>
        <strain evidence="3">Y486</strain>
    </source>
</reference>
<evidence type="ECO:0000256" key="1">
    <source>
        <dbReference type="SAM" id="Coils"/>
    </source>
</evidence>
<keyword evidence="1" id="KW-0175">Coiled coil</keyword>
<dbReference type="VEuPathDB" id="TriTrypDB:TvY486_0501842"/>